<keyword evidence="2" id="KW-0812">Transmembrane</keyword>
<protein>
    <submittedName>
        <fullName evidence="3">Uncharacterized protein</fullName>
    </submittedName>
</protein>
<dbReference type="OrthoDB" id="5376804at2759"/>
<feature type="region of interest" description="Disordered" evidence="1">
    <location>
        <begin position="1"/>
        <end position="21"/>
    </location>
</feature>
<proteinExistence type="predicted"/>
<evidence type="ECO:0000313" key="3">
    <source>
        <dbReference type="EMBL" id="CEL10099.1"/>
    </source>
</evidence>
<feature type="transmembrane region" description="Helical" evidence="2">
    <location>
        <begin position="135"/>
        <end position="159"/>
    </location>
</feature>
<feature type="transmembrane region" description="Helical" evidence="2">
    <location>
        <begin position="483"/>
        <end position="505"/>
    </location>
</feature>
<dbReference type="PANTHER" id="PTHR35394">
    <property type="entry name" value="DUF3176 DOMAIN-CONTAINING PROTEIN"/>
    <property type="match status" value="1"/>
</dbReference>
<feature type="compositionally biased region" description="Basic and acidic residues" evidence="1">
    <location>
        <begin position="1"/>
        <end position="11"/>
    </location>
</feature>
<name>A0A0U5GEJ4_ASPCI</name>
<feature type="transmembrane region" description="Helical" evidence="2">
    <location>
        <begin position="78"/>
        <end position="103"/>
    </location>
</feature>
<gene>
    <name evidence="3" type="ORF">ASPCAL13226</name>
</gene>
<keyword evidence="2" id="KW-0472">Membrane</keyword>
<dbReference type="STRING" id="454130.A0A0U5GEJ4"/>
<evidence type="ECO:0000256" key="1">
    <source>
        <dbReference type="SAM" id="MobiDB-lite"/>
    </source>
</evidence>
<feature type="transmembrane region" description="Helical" evidence="2">
    <location>
        <begin position="42"/>
        <end position="66"/>
    </location>
</feature>
<dbReference type="EMBL" id="CDMC01000017">
    <property type="protein sequence ID" value="CEL10099.1"/>
    <property type="molecule type" value="Genomic_DNA"/>
</dbReference>
<keyword evidence="2" id="KW-1133">Transmembrane helix</keyword>
<dbReference type="OMA" id="GQSKWLH"/>
<dbReference type="Proteomes" id="UP000054771">
    <property type="component" value="Unassembled WGS sequence"/>
</dbReference>
<evidence type="ECO:0000256" key="2">
    <source>
        <dbReference type="SAM" id="Phobius"/>
    </source>
</evidence>
<dbReference type="InterPro" id="IPR021514">
    <property type="entry name" value="DUF3176"/>
</dbReference>
<organism evidence="3 4">
    <name type="scientific">Aspergillus calidoustus</name>
    <dbReference type="NCBI Taxonomy" id="454130"/>
    <lineage>
        <taxon>Eukaryota</taxon>
        <taxon>Fungi</taxon>
        <taxon>Dikarya</taxon>
        <taxon>Ascomycota</taxon>
        <taxon>Pezizomycotina</taxon>
        <taxon>Eurotiomycetes</taxon>
        <taxon>Eurotiomycetidae</taxon>
        <taxon>Eurotiales</taxon>
        <taxon>Aspergillaceae</taxon>
        <taxon>Aspergillus</taxon>
        <taxon>Aspergillus subgen. Nidulantes</taxon>
    </lineage>
</organism>
<accession>A0A0U5GEJ4</accession>
<evidence type="ECO:0000313" key="4">
    <source>
        <dbReference type="Proteomes" id="UP000054771"/>
    </source>
</evidence>
<reference evidence="4" key="1">
    <citation type="journal article" date="2016" name="Genome Announc.">
        <title>Draft genome sequences of fungus Aspergillus calidoustus.</title>
        <authorList>
            <person name="Horn F."/>
            <person name="Linde J."/>
            <person name="Mattern D.J."/>
            <person name="Walther G."/>
            <person name="Guthke R."/>
            <person name="Scherlach K."/>
            <person name="Martin K."/>
            <person name="Brakhage A.A."/>
            <person name="Petzke L."/>
            <person name="Valiante V."/>
        </authorList>
    </citation>
    <scope>NUCLEOTIDE SEQUENCE [LARGE SCALE GENOMIC DNA]</scope>
    <source>
        <strain evidence="4">SF006504</strain>
    </source>
</reference>
<dbReference type="PANTHER" id="PTHR35394:SF5">
    <property type="entry name" value="DUF3176 DOMAIN-CONTAINING PROTEIN"/>
    <property type="match status" value="1"/>
</dbReference>
<dbReference type="AlphaFoldDB" id="A0A0U5GEJ4"/>
<sequence length="557" mass="61513">MASDDSNKKTQGEPANVSEVGSDPLSATVEYRRHPIYSPSEWLYESISSILALGLLIAIAIIFSYMDNKRLDAWNSRVSLNATISILTTACTTALMHGVSTFIGQSKWLHFKKGPRKLAHLEIFDGASRGVWGSLLLLAYIPWNLATIGALVSILRLGFSPFAQQVVLIEQRNVTTPDSSATFGYAHTYSHRNFPGSATALEEAIPQDPGMQSAIYQGLYGINTTEPFSCSGTCQWSGSYIALGFRSECKNVTEATLQTARCETRGSNTSCNMTAPNGLGLRTEWIFTNSAMTFVMNASAMQNQGNETTNLPEIARFAIWRSTPDHNFNISMENVTECSLFLTAYEYSGASANGPNISFAHRREVDFGVDNPWSLERFTLTSPLYTNETSVGNMVIPRLEITYSRLSAIEQFFASPSMSTSWNIGNARNRDLGVAAALSGETNITERFERMATAMTNYVRYGPDTQTAQGELIESVPFVSIRWGYFVVPIVTEGFAILFAILSIINNRKSRNVPLWKSSTLAVLECRHEERLGLLQTTGKDIDQIQAEAQKAEVRLQ</sequence>
<dbReference type="Pfam" id="PF11374">
    <property type="entry name" value="DUF3176"/>
    <property type="match status" value="1"/>
</dbReference>
<keyword evidence="4" id="KW-1185">Reference proteome</keyword>